<evidence type="ECO:0000256" key="1">
    <source>
        <dbReference type="ARBA" id="ARBA00002265"/>
    </source>
</evidence>
<feature type="transmembrane region" description="Helical" evidence="9">
    <location>
        <begin position="330"/>
        <end position="351"/>
    </location>
</feature>
<feature type="transmembrane region" description="Helical" evidence="9">
    <location>
        <begin position="96"/>
        <end position="116"/>
    </location>
</feature>
<dbReference type="PANTHER" id="PTHR33529">
    <property type="entry name" value="SLR0882 PROTEIN-RELATED"/>
    <property type="match status" value="1"/>
</dbReference>
<comment type="function">
    <text evidence="1">Part of the ABC transporter complex LptBFG involved in the translocation of lipopolysaccharide (LPS) from the inner membrane to the outer membrane.</text>
</comment>
<evidence type="ECO:0000313" key="10">
    <source>
        <dbReference type="EMBL" id="MDT0617712.1"/>
    </source>
</evidence>
<comment type="caution">
    <text evidence="10">The sequence shown here is derived from an EMBL/GenBank/DDBJ whole genome shotgun (WGS) entry which is preliminary data.</text>
</comment>
<protein>
    <submittedName>
        <fullName evidence="10">LPS export ABC transporter permease LptG</fullName>
    </submittedName>
</protein>
<evidence type="ECO:0000256" key="7">
    <source>
        <dbReference type="ARBA" id="ARBA00023136"/>
    </source>
</evidence>
<organism evidence="10 11">
    <name type="scientific">Spectribacter acetivorans</name>
    <dbReference type="NCBI Taxonomy" id="3075603"/>
    <lineage>
        <taxon>Bacteria</taxon>
        <taxon>Pseudomonadati</taxon>
        <taxon>Pseudomonadota</taxon>
        <taxon>Gammaproteobacteria</taxon>
        <taxon>Salinisphaerales</taxon>
        <taxon>Salinisphaeraceae</taxon>
        <taxon>Spectribacter</taxon>
    </lineage>
</organism>
<keyword evidence="6 9" id="KW-1133">Transmembrane helix</keyword>
<feature type="transmembrane region" description="Helical" evidence="9">
    <location>
        <begin position="63"/>
        <end position="89"/>
    </location>
</feature>
<dbReference type="PANTHER" id="PTHR33529:SF2">
    <property type="entry name" value="LIPOPOLYSACCHARIDE EXPORT SYSTEM PERMEASE PROTEIN LPTG"/>
    <property type="match status" value="1"/>
</dbReference>
<evidence type="ECO:0000256" key="3">
    <source>
        <dbReference type="ARBA" id="ARBA00007725"/>
    </source>
</evidence>
<sequence>MNVLDRYVAGTILRAFGVVLLAVGALSLVISFLSEADQLGKGSYGLLDVSLFALLTLPERLQLVMPVVALLGALLGLGGLAAGSELVVVRSAGVSVLRLAGSVALAGMLLAGVTGLTGEWLAPSAMRTAETLRDQARYGPEQVQSVRGGLWLRDQGDVIRIQGSLAEDFLTGVEIYRLDETGRFAALIHAQRARYRDGEWQLEDVKITRFEDNRVTTETQDTRPWSVSLQPSFLRLSVVKPEELSSLGLADYIDYLARNDVATTDYRLALWRNLAAPVTVFAMCLLALPFAFGSLRSVGAGQRLFVGGLVGVVFFIVNEIAASSGQVYGLPAWLAASWPTLALVLLTLVWLRRLR</sequence>
<evidence type="ECO:0000256" key="4">
    <source>
        <dbReference type="ARBA" id="ARBA00022475"/>
    </source>
</evidence>
<comment type="similarity">
    <text evidence="3">Belongs to the LptF/LptG family.</text>
</comment>
<feature type="transmembrane region" description="Helical" evidence="9">
    <location>
        <begin position="12"/>
        <end position="33"/>
    </location>
</feature>
<name>A0ABU3B5I9_9GAMM</name>
<feature type="transmembrane region" description="Helical" evidence="9">
    <location>
        <begin position="274"/>
        <end position="292"/>
    </location>
</feature>
<evidence type="ECO:0000256" key="5">
    <source>
        <dbReference type="ARBA" id="ARBA00022692"/>
    </source>
</evidence>
<evidence type="ECO:0000313" key="11">
    <source>
        <dbReference type="Proteomes" id="UP001259982"/>
    </source>
</evidence>
<gene>
    <name evidence="10" type="primary">lptG</name>
    <name evidence="10" type="ORF">RM531_04435</name>
</gene>
<dbReference type="RefSeq" id="WP_311657593.1">
    <property type="nucleotide sequence ID" value="NZ_JAVRHY010000003.1"/>
</dbReference>
<reference evidence="10 11" key="1">
    <citation type="submission" date="2023-09" db="EMBL/GenBank/DDBJ databases">
        <authorList>
            <person name="Rey-Velasco X."/>
        </authorList>
    </citation>
    <scope>NUCLEOTIDE SEQUENCE [LARGE SCALE GENOMIC DNA]</scope>
    <source>
        <strain evidence="10 11">P385</strain>
    </source>
</reference>
<dbReference type="NCBIfam" id="TIGR04408">
    <property type="entry name" value="LptG_lptG"/>
    <property type="match status" value="1"/>
</dbReference>
<dbReference type="InterPro" id="IPR005495">
    <property type="entry name" value="LptG/LptF_permease"/>
</dbReference>
<feature type="transmembrane region" description="Helical" evidence="9">
    <location>
        <begin position="304"/>
        <end position="324"/>
    </location>
</feature>
<proteinExistence type="inferred from homology"/>
<comment type="subunit">
    <text evidence="8">Component of the lipopolysaccharide transport and assembly complex. The LptBFG transporter is composed of two ATP-binding proteins (LptB) and two transmembrane proteins (LptF and LptG).</text>
</comment>
<evidence type="ECO:0000256" key="2">
    <source>
        <dbReference type="ARBA" id="ARBA00004651"/>
    </source>
</evidence>
<dbReference type="EMBL" id="JAVRHY010000003">
    <property type="protein sequence ID" value="MDT0617712.1"/>
    <property type="molecule type" value="Genomic_DNA"/>
</dbReference>
<evidence type="ECO:0000256" key="6">
    <source>
        <dbReference type="ARBA" id="ARBA00022989"/>
    </source>
</evidence>
<dbReference type="InterPro" id="IPR030923">
    <property type="entry name" value="LptG"/>
</dbReference>
<dbReference type="Proteomes" id="UP001259982">
    <property type="component" value="Unassembled WGS sequence"/>
</dbReference>
<comment type="subcellular location">
    <subcellularLocation>
        <location evidence="2">Cell membrane</location>
        <topology evidence="2">Multi-pass membrane protein</topology>
    </subcellularLocation>
</comment>
<dbReference type="Pfam" id="PF03739">
    <property type="entry name" value="LptF_LptG"/>
    <property type="match status" value="1"/>
</dbReference>
<keyword evidence="4" id="KW-1003">Cell membrane</keyword>
<evidence type="ECO:0000256" key="9">
    <source>
        <dbReference type="SAM" id="Phobius"/>
    </source>
</evidence>
<accession>A0ABU3B5I9</accession>
<keyword evidence="5 9" id="KW-0812">Transmembrane</keyword>
<keyword evidence="11" id="KW-1185">Reference proteome</keyword>
<keyword evidence="7 9" id="KW-0472">Membrane</keyword>
<evidence type="ECO:0000256" key="8">
    <source>
        <dbReference type="ARBA" id="ARBA00026081"/>
    </source>
</evidence>